<feature type="transmembrane region" description="Helical" evidence="4">
    <location>
        <begin position="283"/>
        <end position="302"/>
    </location>
</feature>
<feature type="transmembrane region" description="Helical" evidence="4">
    <location>
        <begin position="66"/>
        <end position="85"/>
    </location>
</feature>
<keyword evidence="1 4" id="KW-0812">Transmembrane</keyword>
<dbReference type="Gene3D" id="1.20.1250.20">
    <property type="entry name" value="MFS general substrate transporter like domains"/>
    <property type="match status" value="1"/>
</dbReference>
<keyword evidence="2 4" id="KW-1133">Transmembrane helix</keyword>
<dbReference type="AlphaFoldDB" id="A0A1X1D3G1"/>
<feature type="transmembrane region" description="Helical" evidence="4">
    <location>
        <begin position="188"/>
        <end position="205"/>
    </location>
</feature>
<feature type="transmembrane region" description="Helical" evidence="4">
    <location>
        <begin position="314"/>
        <end position="335"/>
    </location>
</feature>
<dbReference type="Pfam" id="PF07690">
    <property type="entry name" value="MFS_1"/>
    <property type="match status" value="1"/>
</dbReference>
<evidence type="ECO:0000313" key="5">
    <source>
        <dbReference type="EMBL" id="ORM71164.1"/>
    </source>
</evidence>
<accession>A0A1X1D3G1</accession>
<dbReference type="PANTHER" id="PTHR43596:SF1">
    <property type="entry name" value="ADP,ATP CARRIER PROTEIN"/>
    <property type="match status" value="1"/>
</dbReference>
<organism evidence="5 6">
    <name type="scientific">Pantoea rwandensis</name>
    <dbReference type="NCBI Taxonomy" id="1076550"/>
    <lineage>
        <taxon>Bacteria</taxon>
        <taxon>Pseudomonadati</taxon>
        <taxon>Pseudomonadota</taxon>
        <taxon>Gammaproteobacteria</taxon>
        <taxon>Enterobacterales</taxon>
        <taxon>Erwiniaceae</taxon>
        <taxon>Pantoea</taxon>
    </lineage>
</organism>
<evidence type="ECO:0000313" key="6">
    <source>
        <dbReference type="Proteomes" id="UP000193558"/>
    </source>
</evidence>
<feature type="transmembrane region" description="Helical" evidence="4">
    <location>
        <begin position="244"/>
        <end position="263"/>
    </location>
</feature>
<feature type="transmembrane region" description="Helical" evidence="4">
    <location>
        <begin position="28"/>
        <end position="46"/>
    </location>
</feature>
<dbReference type="OrthoDB" id="199378at2"/>
<evidence type="ECO:0000256" key="2">
    <source>
        <dbReference type="ARBA" id="ARBA00022989"/>
    </source>
</evidence>
<comment type="caution">
    <text evidence="5">The sequence shown here is derived from an EMBL/GenBank/DDBJ whole genome shotgun (WGS) entry which is preliminary data.</text>
</comment>
<dbReference type="InterPro" id="IPR011701">
    <property type="entry name" value="MFS"/>
</dbReference>
<proteinExistence type="predicted"/>
<sequence>MLISGVNVKKEDRVPFWLRLTPVRPEEVQALIWCMTYIFCVLSAYYVLRPIRDTFGIDGGLHNLQWLFTATLLAILALNIPFAALSRKFPRKRFIPLVYRFFISHLLIFAVLKFTLAASQQVWLGRVFFVWLSVFNLYVVSVFWSLVSDIFSRERATRLFAMMAAGATLGAIIGSATTALLAQHLNTYGLFVLAALLLECAVACVHRLNGFTHLAEPGEAQEQQNRPLGGGTFSGIARIFTSPYLLNICLYMLFYSITSTLIYFRQADLVRHLFQTDSDRTAFFATTDLIVNVLTLLTQLFITSRVMSRYGTRWVLSLLPVITVLGFASLAYWPLLWSVVIFSILRRVSNFAFARPAREVLFTVLNREDKYKAKNVIDTAVYRAGDQVGAWSWAMMSAAGLTGSLLASFAIPLSLAWLFNSQWLGRRQNKLDEHRFEQHGGKLNENSHY</sequence>
<dbReference type="SUPFAM" id="SSF103473">
    <property type="entry name" value="MFS general substrate transporter"/>
    <property type="match status" value="1"/>
</dbReference>
<evidence type="ECO:0000256" key="4">
    <source>
        <dbReference type="SAM" id="Phobius"/>
    </source>
</evidence>
<gene>
    <name evidence="5" type="ORF">HA51_04605</name>
</gene>
<name>A0A1X1D3G1_9GAMM</name>
<feature type="transmembrane region" description="Helical" evidence="4">
    <location>
        <begin position="393"/>
        <end position="419"/>
    </location>
</feature>
<protein>
    <submittedName>
        <fullName evidence="5">MFS transporter</fullName>
    </submittedName>
</protein>
<keyword evidence="3 4" id="KW-0472">Membrane</keyword>
<feature type="transmembrane region" description="Helical" evidence="4">
    <location>
        <begin position="128"/>
        <end position="147"/>
    </location>
</feature>
<dbReference type="InterPro" id="IPR036259">
    <property type="entry name" value="MFS_trans_sf"/>
</dbReference>
<dbReference type="GO" id="GO:0022857">
    <property type="term" value="F:transmembrane transporter activity"/>
    <property type="evidence" value="ECO:0007669"/>
    <property type="project" value="InterPro"/>
</dbReference>
<evidence type="ECO:0000256" key="1">
    <source>
        <dbReference type="ARBA" id="ARBA00022692"/>
    </source>
</evidence>
<dbReference type="Proteomes" id="UP000193558">
    <property type="component" value="Unassembled WGS sequence"/>
</dbReference>
<feature type="transmembrane region" description="Helical" evidence="4">
    <location>
        <begin position="159"/>
        <end position="182"/>
    </location>
</feature>
<dbReference type="EMBL" id="MLFR01000002">
    <property type="protein sequence ID" value="ORM71164.1"/>
    <property type="molecule type" value="Genomic_DNA"/>
</dbReference>
<feature type="transmembrane region" description="Helical" evidence="4">
    <location>
        <begin position="97"/>
        <end position="116"/>
    </location>
</feature>
<evidence type="ECO:0000256" key="3">
    <source>
        <dbReference type="ARBA" id="ARBA00023136"/>
    </source>
</evidence>
<dbReference type="PANTHER" id="PTHR43596">
    <property type="entry name" value="ADP,ATP CARRIER PROTEIN"/>
    <property type="match status" value="1"/>
</dbReference>
<reference evidence="5 6" key="1">
    <citation type="journal article" date="2017" name="Antonie Van Leeuwenhoek">
        <title>Phylogenomic resolution of the bacterial genus Pantoea and its relationship with Erwinia and Tatumella.</title>
        <authorList>
            <person name="Palmer M."/>
            <person name="Steenkamp E.T."/>
            <person name="Coetzee M.P."/>
            <person name="Chan W.Y."/>
            <person name="van Zyl E."/>
            <person name="De Maayer P."/>
            <person name="Coutinho T.A."/>
            <person name="Blom J."/>
            <person name="Smits T.H."/>
            <person name="Duffy B."/>
            <person name="Venter S.N."/>
        </authorList>
    </citation>
    <scope>NUCLEOTIDE SEQUENCE [LARGE SCALE GENOMIC DNA]</scope>
    <source>
        <strain evidence="5 6">LMG 26275</strain>
    </source>
</reference>